<keyword evidence="2" id="KW-0540">Nuclease</keyword>
<evidence type="ECO:0000256" key="14">
    <source>
        <dbReference type="ARBA" id="ARBA00048988"/>
    </source>
</evidence>
<dbReference type="PROSITE" id="PS51198">
    <property type="entry name" value="UVRD_HELICASE_ATP_BIND"/>
    <property type="match status" value="1"/>
</dbReference>
<dbReference type="Gene3D" id="1.10.486.10">
    <property type="entry name" value="PCRA, domain 4"/>
    <property type="match status" value="1"/>
</dbReference>
<keyword evidence="7" id="KW-0269">Exonuclease</keyword>
<dbReference type="Gene3D" id="3.90.320.10">
    <property type="match status" value="1"/>
</dbReference>
<evidence type="ECO:0000256" key="12">
    <source>
        <dbReference type="ARBA" id="ARBA00034617"/>
    </source>
</evidence>
<comment type="catalytic activity">
    <reaction evidence="12">
        <text>Couples ATP hydrolysis with the unwinding of duplex DNA by translocating in the 3'-5' direction.</text>
        <dbReference type="EC" id="5.6.2.4"/>
    </reaction>
</comment>
<dbReference type="EMBL" id="JBHXCV010000009">
    <property type="protein sequence ID" value="MFD6794788.1"/>
    <property type="molecule type" value="Genomic_DNA"/>
</dbReference>
<dbReference type="EC" id="5.6.2.4" evidence="13"/>
<evidence type="ECO:0000256" key="16">
    <source>
        <dbReference type="SAM" id="MobiDB-lite"/>
    </source>
</evidence>
<dbReference type="PANTHER" id="PTHR11070">
    <property type="entry name" value="UVRD / RECB / PCRA DNA HELICASE FAMILY MEMBER"/>
    <property type="match status" value="1"/>
</dbReference>
<organism evidence="19 20">
    <name type="scientific">Prauserella salsuginis</name>
    <dbReference type="NCBI Taxonomy" id="387889"/>
    <lineage>
        <taxon>Bacteria</taxon>
        <taxon>Bacillati</taxon>
        <taxon>Actinomycetota</taxon>
        <taxon>Actinomycetes</taxon>
        <taxon>Pseudonocardiales</taxon>
        <taxon>Pseudonocardiaceae</taxon>
        <taxon>Prauserella</taxon>
        <taxon>Prauserella salsuginis group</taxon>
    </lineage>
</organism>
<evidence type="ECO:0000256" key="7">
    <source>
        <dbReference type="ARBA" id="ARBA00022839"/>
    </source>
</evidence>
<dbReference type="PROSITE" id="PS51217">
    <property type="entry name" value="UVRD_HELICASE_CTER"/>
    <property type="match status" value="1"/>
</dbReference>
<gene>
    <name evidence="19" type="ORF">ACFWGY_15720</name>
</gene>
<evidence type="ECO:0000256" key="6">
    <source>
        <dbReference type="ARBA" id="ARBA00022806"/>
    </source>
</evidence>
<dbReference type="GO" id="GO:0004386">
    <property type="term" value="F:helicase activity"/>
    <property type="evidence" value="ECO:0007669"/>
    <property type="project" value="UniProtKB-KW"/>
</dbReference>
<name>A0ABW6G6H5_9PSEU</name>
<feature type="domain" description="UvrD-like helicase C-terminal" evidence="18">
    <location>
        <begin position="346"/>
        <end position="647"/>
    </location>
</feature>
<evidence type="ECO:0000256" key="13">
    <source>
        <dbReference type="ARBA" id="ARBA00034808"/>
    </source>
</evidence>
<feature type="compositionally biased region" description="Basic and acidic residues" evidence="16">
    <location>
        <begin position="1108"/>
        <end position="1119"/>
    </location>
</feature>
<evidence type="ECO:0000259" key="18">
    <source>
        <dbReference type="PROSITE" id="PS51217"/>
    </source>
</evidence>
<keyword evidence="5 15" id="KW-0378">Hydrolase</keyword>
<keyword evidence="11" id="KW-0413">Isomerase</keyword>
<feature type="binding site" evidence="15">
    <location>
        <begin position="42"/>
        <end position="49"/>
    </location>
    <ligand>
        <name>ATP</name>
        <dbReference type="ChEBI" id="CHEBI:30616"/>
    </ligand>
</feature>
<dbReference type="InterPro" id="IPR011604">
    <property type="entry name" value="PDDEXK-like_dom_sf"/>
</dbReference>
<keyword evidence="8 15" id="KW-0067">ATP-binding</keyword>
<keyword evidence="3 15" id="KW-0547">Nucleotide-binding</keyword>
<dbReference type="Gene3D" id="1.10.10.160">
    <property type="match status" value="1"/>
</dbReference>
<feature type="region of interest" description="Disordered" evidence="16">
    <location>
        <begin position="1070"/>
        <end position="1089"/>
    </location>
</feature>
<evidence type="ECO:0000256" key="15">
    <source>
        <dbReference type="PROSITE-ProRule" id="PRU00560"/>
    </source>
</evidence>
<dbReference type="InterPro" id="IPR027417">
    <property type="entry name" value="P-loop_NTPase"/>
</dbReference>
<evidence type="ECO:0000313" key="19">
    <source>
        <dbReference type="EMBL" id="MFD6794788.1"/>
    </source>
</evidence>
<feature type="compositionally biased region" description="Acidic residues" evidence="16">
    <location>
        <begin position="943"/>
        <end position="966"/>
    </location>
</feature>
<dbReference type="InterPro" id="IPR038726">
    <property type="entry name" value="PDDEXK_AddAB-type"/>
</dbReference>
<keyword evidence="4" id="KW-0227">DNA damage</keyword>
<evidence type="ECO:0000259" key="17">
    <source>
        <dbReference type="PROSITE" id="PS51198"/>
    </source>
</evidence>
<dbReference type="Pfam" id="PF12705">
    <property type="entry name" value="PDDEXK_1"/>
    <property type="match status" value="1"/>
</dbReference>
<evidence type="ECO:0000256" key="10">
    <source>
        <dbReference type="ARBA" id="ARBA00023204"/>
    </source>
</evidence>
<dbReference type="Pfam" id="PF13361">
    <property type="entry name" value="UvrD_C"/>
    <property type="match status" value="1"/>
</dbReference>
<comment type="catalytic activity">
    <reaction evidence="14">
        <text>ATP + H2O = ADP + phosphate + H(+)</text>
        <dbReference type="Rhea" id="RHEA:13065"/>
        <dbReference type="ChEBI" id="CHEBI:15377"/>
        <dbReference type="ChEBI" id="CHEBI:15378"/>
        <dbReference type="ChEBI" id="CHEBI:30616"/>
        <dbReference type="ChEBI" id="CHEBI:43474"/>
        <dbReference type="ChEBI" id="CHEBI:456216"/>
        <dbReference type="EC" id="5.6.2.4"/>
    </reaction>
</comment>
<evidence type="ECO:0000256" key="8">
    <source>
        <dbReference type="ARBA" id="ARBA00022840"/>
    </source>
</evidence>
<comment type="caution">
    <text evidence="19">The sequence shown here is derived from an EMBL/GenBank/DDBJ whole genome shotgun (WGS) entry which is preliminary data.</text>
</comment>
<feature type="region of interest" description="Disordered" evidence="16">
    <location>
        <begin position="1101"/>
        <end position="1136"/>
    </location>
</feature>
<dbReference type="InterPro" id="IPR013986">
    <property type="entry name" value="DExx_box_DNA_helicase_dom_sf"/>
</dbReference>
<dbReference type="InterPro" id="IPR000212">
    <property type="entry name" value="DNA_helicase_UvrD/REP"/>
</dbReference>
<dbReference type="SUPFAM" id="SSF52540">
    <property type="entry name" value="P-loop containing nucleoside triphosphate hydrolases"/>
    <property type="match status" value="1"/>
</dbReference>
<keyword evidence="6 15" id="KW-0347">Helicase</keyword>
<evidence type="ECO:0000256" key="2">
    <source>
        <dbReference type="ARBA" id="ARBA00022722"/>
    </source>
</evidence>
<dbReference type="RefSeq" id="WP_258938270.1">
    <property type="nucleotide sequence ID" value="NZ_JANBBF010000015.1"/>
</dbReference>
<evidence type="ECO:0000256" key="4">
    <source>
        <dbReference type="ARBA" id="ARBA00022763"/>
    </source>
</evidence>
<keyword evidence="9" id="KW-0238">DNA-binding</keyword>
<dbReference type="InterPro" id="IPR014017">
    <property type="entry name" value="DNA_helicase_UvrD-like_C"/>
</dbReference>
<keyword evidence="10" id="KW-0234">DNA repair</keyword>
<evidence type="ECO:0000313" key="20">
    <source>
        <dbReference type="Proteomes" id="UP001598673"/>
    </source>
</evidence>
<evidence type="ECO:0000256" key="11">
    <source>
        <dbReference type="ARBA" id="ARBA00023235"/>
    </source>
</evidence>
<proteinExistence type="inferred from homology"/>
<comment type="similarity">
    <text evidence="1">Belongs to the helicase family. UvrD subfamily.</text>
</comment>
<protein>
    <recommendedName>
        <fullName evidence="13">DNA 3'-5' helicase</fullName>
        <ecNumber evidence="13">5.6.2.4</ecNumber>
    </recommendedName>
</protein>
<dbReference type="Pfam" id="PF00580">
    <property type="entry name" value="UvrD-helicase"/>
    <property type="match status" value="1"/>
</dbReference>
<dbReference type="InterPro" id="IPR014016">
    <property type="entry name" value="UvrD-like_ATP-bd"/>
</dbReference>
<dbReference type="Proteomes" id="UP001598673">
    <property type="component" value="Unassembled WGS sequence"/>
</dbReference>
<feature type="region of interest" description="Disordered" evidence="16">
    <location>
        <begin position="939"/>
        <end position="976"/>
    </location>
</feature>
<feature type="domain" description="UvrD-like helicase ATP-binding" evidence="17">
    <location>
        <begin position="21"/>
        <end position="341"/>
    </location>
</feature>
<evidence type="ECO:0000256" key="9">
    <source>
        <dbReference type="ARBA" id="ARBA00023125"/>
    </source>
</evidence>
<evidence type="ECO:0000256" key="3">
    <source>
        <dbReference type="ARBA" id="ARBA00022741"/>
    </source>
</evidence>
<keyword evidence="20" id="KW-1185">Reference proteome</keyword>
<reference evidence="19 20" key="1">
    <citation type="submission" date="2024-09" db="EMBL/GenBank/DDBJ databases">
        <title>The Natural Products Discovery Center: Release of the First 8490 Sequenced Strains for Exploring Actinobacteria Biosynthetic Diversity.</title>
        <authorList>
            <person name="Kalkreuter E."/>
            <person name="Kautsar S.A."/>
            <person name="Yang D."/>
            <person name="Bader C.D."/>
            <person name="Teijaro C.N."/>
            <person name="Fluegel L."/>
            <person name="Davis C.M."/>
            <person name="Simpson J.R."/>
            <person name="Lauterbach L."/>
            <person name="Steele A.D."/>
            <person name="Gui C."/>
            <person name="Meng S."/>
            <person name="Li G."/>
            <person name="Viehrig K."/>
            <person name="Ye F."/>
            <person name="Su P."/>
            <person name="Kiefer A.F."/>
            <person name="Nichols A."/>
            <person name="Cepeda A.J."/>
            <person name="Yan W."/>
            <person name="Fan B."/>
            <person name="Jiang Y."/>
            <person name="Adhikari A."/>
            <person name="Zheng C.-J."/>
            <person name="Schuster L."/>
            <person name="Cowan T.M."/>
            <person name="Smanski M.J."/>
            <person name="Chevrette M.G."/>
            <person name="De Carvalho L.P.S."/>
            <person name="Shen B."/>
        </authorList>
    </citation>
    <scope>NUCLEOTIDE SEQUENCE [LARGE SCALE GENOMIC DNA]</scope>
    <source>
        <strain evidence="19 20">NPDC060353</strain>
    </source>
</reference>
<dbReference type="PANTHER" id="PTHR11070:SF59">
    <property type="entry name" value="DNA 3'-5' HELICASE"/>
    <property type="match status" value="1"/>
</dbReference>
<evidence type="ECO:0000256" key="5">
    <source>
        <dbReference type="ARBA" id="ARBA00022801"/>
    </source>
</evidence>
<evidence type="ECO:0000256" key="1">
    <source>
        <dbReference type="ARBA" id="ARBA00009922"/>
    </source>
</evidence>
<accession>A0ABW6G6H5</accession>
<dbReference type="Gene3D" id="3.40.50.300">
    <property type="entry name" value="P-loop containing nucleotide triphosphate hydrolases"/>
    <property type="match status" value="2"/>
</dbReference>
<sequence>MSRSGLNARLVRLSVPAVPAHVWEPEVARLFEAPAGFVRVVGGPGTGKTALTAELAAERIRCGADPESILVVTSSRRAANVVRRDITRRITAVDTADDPDATGTNRTGTHHTVREPMVRTVHSYAFAVLRLQANLTGQPEPRLLSGPEQDVVVRELLAGDLERGAYDWPERLRPALGIAGFAEELRDLILRAAERGLGPEDLVKLGRSEGREEWVAAGNFWRQYEEVTLLHGSGGHAMGTPGAPAMDAAELVASALVELEGDPELLEREQHRLRHVLVDDAQHLDPLQLRLLRLLGGTADDFVLAGDPDQSVFSFRGADPTLLSGLDGAETVTLTRTHRPAPAVHDAVTRIARGFAGTGLARDTRIAEPDSDAEPGAVRARLFPTPAAEASWLADRLRRAHLLDEVPWEEMAVLVRSPTRSMPVLQRALAAAGVPIASAAEEVPLARQSGVRPLLEILRLATDPDALDADVAEMLLASPLGGADPLALRRLRRGLRRLELTGGGERSSDDLLVEVLRGGDILAGLADAEAAPVRRVGGLLATAREAAQSGMDVENVLWRVWQASGLEKRLLRQIERGGSLAAQADRDLDAVVALFDVAGRYVDRLPKASVGGFAEYLTSQHIAGDSLAPVAARGSGVSLLTAHAAAGREWTVVAVAGAQEGGWPDLRPRGTLLGVERLVDLLSGVDGDGVSVIAPLLAEERRLFYVAASRARSELLVTAVQGEDEQPSRFVEELLAHEDAADAGPDVRVYRRERALVLPELVGELRSVVCDDGETPDRQRRAATQLARLARAGVPGAHPSQWYGLHEPSTVEPLRKPGEPVRVSPSTVEVLAKCPLRWLIERHGGADPSQLAAVTGTLVHALAQAAASGADHAEITAELDKAWTKVDAGAPWFSRRERVRVEQMVQNFLNWLQQSRQDLTQLAVEQEMSVELPATLDAAVGDGDADSDPDDPDDPDTDTADTDDADTAGVNAAGDDGADAQLRVTLTGRVDRLEVDGQGRPVVVDLKTGKNAVSAKDAEQHPQLAAYQLAVLLGAFEHHLKTTQAARNPQSAQAAAKPGGAKLVYVAKSHTKTGSSEREQPPLDSGGEVHWLRLVRDAAAATAGPSYEARENQDCDRCPARSSCPARPEGRQVTGP</sequence>